<dbReference type="OrthoDB" id="2411625at2759"/>
<evidence type="ECO:0000313" key="2">
    <source>
        <dbReference type="Proteomes" id="UP000789739"/>
    </source>
</evidence>
<dbReference type="AlphaFoldDB" id="A0A9N8WQY9"/>
<proteinExistence type="predicted"/>
<gene>
    <name evidence="1" type="ORF">PBRASI_LOCUS2146</name>
</gene>
<comment type="caution">
    <text evidence="1">The sequence shown here is derived from an EMBL/GenBank/DDBJ whole genome shotgun (WGS) entry which is preliminary data.</text>
</comment>
<dbReference type="EMBL" id="CAJVPI010000160">
    <property type="protein sequence ID" value="CAG8491783.1"/>
    <property type="molecule type" value="Genomic_DNA"/>
</dbReference>
<evidence type="ECO:0000313" key="1">
    <source>
        <dbReference type="EMBL" id="CAG8491783.1"/>
    </source>
</evidence>
<name>A0A9N8WQY9_9GLOM</name>
<sequence>MSTSTTEHDAYLVKNWDTETLILYLYDFTQAGLELGPAMRLAKEANALKATTPRRSGYSHRTAV</sequence>
<reference evidence="1" key="1">
    <citation type="submission" date="2021-06" db="EMBL/GenBank/DDBJ databases">
        <authorList>
            <person name="Kallberg Y."/>
            <person name="Tangrot J."/>
            <person name="Rosling A."/>
        </authorList>
    </citation>
    <scope>NUCLEOTIDE SEQUENCE</scope>
    <source>
        <strain evidence="1">BR232B</strain>
    </source>
</reference>
<organism evidence="1 2">
    <name type="scientific">Paraglomus brasilianum</name>
    <dbReference type="NCBI Taxonomy" id="144538"/>
    <lineage>
        <taxon>Eukaryota</taxon>
        <taxon>Fungi</taxon>
        <taxon>Fungi incertae sedis</taxon>
        <taxon>Mucoromycota</taxon>
        <taxon>Glomeromycotina</taxon>
        <taxon>Glomeromycetes</taxon>
        <taxon>Paraglomerales</taxon>
        <taxon>Paraglomeraceae</taxon>
        <taxon>Paraglomus</taxon>
    </lineage>
</organism>
<dbReference type="Proteomes" id="UP000789739">
    <property type="component" value="Unassembled WGS sequence"/>
</dbReference>
<protein>
    <submittedName>
        <fullName evidence="1">3815_t:CDS:1</fullName>
    </submittedName>
</protein>
<accession>A0A9N8WQY9</accession>
<keyword evidence="2" id="KW-1185">Reference proteome</keyword>